<protein>
    <recommendedName>
        <fullName evidence="2">Rv2525c-like glycoside hydrolase-like domain-containing protein</fullName>
    </recommendedName>
</protein>
<sequence>MPTYSEYWVDYSARKISGAAMAAARIGPNGERCTGTIRYIDAPHLLSTKHTNKSEYDDLIAHGLKVRLVHQGNTKDADSGFHGGVSRARRAKAGADHLGYTGVIFFTNDRTTLPDPAAWRAYLDGAASVLGRERVGAYGFANALNAAVGHASAFWQAGRESDLVPHTNVYQWNNGRVYISGTECDLNKVIRDYVPGGSSAPSTPTTTQEDEDDEVSYYPKELPVSMNESGVTLPWDGRAAVLNVASTGTVVFVGKPLNWGPRGGTGGGDTTVPGVNPSRVEVNQPGQYHIPAGTTRIYYRWSCATPHFVWVKAT</sequence>
<feature type="domain" description="Rv2525c-like glycoside hydrolase-like" evidence="2">
    <location>
        <begin position="34"/>
        <end position="161"/>
    </location>
</feature>
<name>A0A075V1K4_9PSEU</name>
<dbReference type="Gene3D" id="3.20.20.80">
    <property type="entry name" value="Glycosidases"/>
    <property type="match status" value="1"/>
</dbReference>
<dbReference type="InterPro" id="IPR015020">
    <property type="entry name" value="Rv2525c-like_Glyco_Hydro-like"/>
</dbReference>
<evidence type="ECO:0000259" key="2">
    <source>
        <dbReference type="Pfam" id="PF08924"/>
    </source>
</evidence>
<dbReference type="EMBL" id="CP008953">
    <property type="protein sequence ID" value="AIG78474.1"/>
    <property type="molecule type" value="Genomic_DNA"/>
</dbReference>
<organism evidence="3 4">
    <name type="scientific">Amycolatopsis japonica</name>
    <dbReference type="NCBI Taxonomy" id="208439"/>
    <lineage>
        <taxon>Bacteria</taxon>
        <taxon>Bacillati</taxon>
        <taxon>Actinomycetota</taxon>
        <taxon>Actinomycetes</taxon>
        <taxon>Pseudonocardiales</taxon>
        <taxon>Pseudonocardiaceae</taxon>
        <taxon>Amycolatopsis</taxon>
        <taxon>Amycolatopsis japonica group</taxon>
    </lineage>
</organism>
<dbReference type="KEGG" id="aja:AJAP_28180"/>
<evidence type="ECO:0000313" key="4">
    <source>
        <dbReference type="Proteomes" id="UP000028492"/>
    </source>
</evidence>
<proteinExistence type="predicted"/>
<dbReference type="Pfam" id="PF08924">
    <property type="entry name" value="Rv2525c_GlyHyd-like"/>
    <property type="match status" value="1"/>
</dbReference>
<evidence type="ECO:0000313" key="3">
    <source>
        <dbReference type="EMBL" id="AIG78474.1"/>
    </source>
</evidence>
<feature type="compositionally biased region" description="Low complexity" evidence="1">
    <location>
        <begin position="195"/>
        <end position="207"/>
    </location>
</feature>
<dbReference type="Proteomes" id="UP000028492">
    <property type="component" value="Chromosome"/>
</dbReference>
<keyword evidence="4" id="KW-1185">Reference proteome</keyword>
<reference evidence="3 4" key="1">
    <citation type="journal article" date="2014" name="J. Biotechnol.">
        <title>Complete genome sequence of the actinobacterium Amycolatopsis japonica MG417-CF17(T) (=DSM 44213T) producing (S,S)-N,N'-ethylenediaminedisuccinic acid.</title>
        <authorList>
            <person name="Stegmann E."/>
            <person name="Albersmeier A."/>
            <person name="Spohn M."/>
            <person name="Gert H."/>
            <person name="Weber T."/>
            <person name="Wohlleben W."/>
            <person name="Kalinowski J."/>
            <person name="Ruckert C."/>
        </authorList>
    </citation>
    <scope>NUCLEOTIDE SEQUENCE [LARGE SCALE GENOMIC DNA]</scope>
    <source>
        <strain evidence="4">MG417-CF17 (DSM 44213)</strain>
    </source>
</reference>
<dbReference type="HOGENOM" id="CLU_946340_0_0_11"/>
<dbReference type="RefSeq" id="WP_038516765.1">
    <property type="nucleotide sequence ID" value="NZ_CP008953.1"/>
</dbReference>
<evidence type="ECO:0000256" key="1">
    <source>
        <dbReference type="SAM" id="MobiDB-lite"/>
    </source>
</evidence>
<feature type="region of interest" description="Disordered" evidence="1">
    <location>
        <begin position="195"/>
        <end position="215"/>
    </location>
</feature>
<accession>A0A075V1K4</accession>
<dbReference type="STRING" id="208439.AJAP_28180"/>
<dbReference type="AlphaFoldDB" id="A0A075V1K4"/>
<gene>
    <name evidence="3" type="ORF">AJAP_28180</name>
</gene>